<dbReference type="PIRSF" id="PIRSF015034">
    <property type="entry name" value="YacH"/>
    <property type="match status" value="1"/>
</dbReference>
<dbReference type="GO" id="GO:0008270">
    <property type="term" value="F:zinc ion binding"/>
    <property type="evidence" value="ECO:0007669"/>
    <property type="project" value="TreeGrafter"/>
</dbReference>
<dbReference type="InterPro" id="IPR001943">
    <property type="entry name" value="UVR_dom"/>
</dbReference>
<dbReference type="OrthoDB" id="9788704at2"/>
<dbReference type="PANTHER" id="PTHR38430">
    <property type="entry name" value="PROTEIN-ARGININE KINASE ACTIVATOR PROTEIN"/>
    <property type="match status" value="1"/>
</dbReference>
<name>A0A5B9VZV9_9BACT</name>
<dbReference type="PANTHER" id="PTHR38430:SF1">
    <property type="entry name" value="PROTEIN-ARGININE KINASE ACTIVATOR PROTEIN"/>
    <property type="match status" value="1"/>
</dbReference>
<gene>
    <name evidence="2" type="ORF">OJF2_24440</name>
</gene>
<evidence type="ECO:0000259" key="1">
    <source>
        <dbReference type="Pfam" id="PF02151"/>
    </source>
</evidence>
<dbReference type="Pfam" id="PF02151">
    <property type="entry name" value="UVR"/>
    <property type="match status" value="1"/>
</dbReference>
<dbReference type="EMBL" id="CP042997">
    <property type="protein sequence ID" value="QEH33912.1"/>
    <property type="molecule type" value="Genomic_DNA"/>
</dbReference>
<sequence length="161" mass="17904">MICQRCKNEASVHLTERVGGKRKEIHLCSACAKKSGLGLPESPPNLALDAVVQDLILTHVGELVGELAELACPECGIKYMEFRAGGRLGCPQDYRIFGRGLLPVIQRVHGATRHVGKVARQRPGAIHRLRLRSQLRDAIAREDYEEAARLRDQLRLKDIHA</sequence>
<dbReference type="InterPro" id="IPR025542">
    <property type="entry name" value="YacH"/>
</dbReference>
<protein>
    <submittedName>
        <fullName evidence="2">UvrB/uvrC motif protein</fullName>
    </submittedName>
</protein>
<dbReference type="AlphaFoldDB" id="A0A5B9VZV9"/>
<dbReference type="KEGG" id="agv:OJF2_24440"/>
<dbReference type="RefSeq" id="WP_148593908.1">
    <property type="nucleotide sequence ID" value="NZ_CP042997.1"/>
</dbReference>
<proteinExistence type="predicted"/>
<feature type="domain" description="UVR" evidence="1">
    <location>
        <begin position="130"/>
        <end position="155"/>
    </location>
</feature>
<dbReference type="GO" id="GO:1990170">
    <property type="term" value="P:stress response to cadmium ion"/>
    <property type="evidence" value="ECO:0007669"/>
    <property type="project" value="TreeGrafter"/>
</dbReference>
<organism evidence="2 3">
    <name type="scientific">Aquisphaera giovannonii</name>
    <dbReference type="NCBI Taxonomy" id="406548"/>
    <lineage>
        <taxon>Bacteria</taxon>
        <taxon>Pseudomonadati</taxon>
        <taxon>Planctomycetota</taxon>
        <taxon>Planctomycetia</taxon>
        <taxon>Isosphaerales</taxon>
        <taxon>Isosphaeraceae</taxon>
        <taxon>Aquisphaera</taxon>
    </lineage>
</organism>
<accession>A0A5B9VZV9</accession>
<dbReference type="GO" id="GO:1990169">
    <property type="term" value="P:stress response to copper ion"/>
    <property type="evidence" value="ECO:0007669"/>
    <property type="project" value="TreeGrafter"/>
</dbReference>
<evidence type="ECO:0000313" key="3">
    <source>
        <dbReference type="Proteomes" id="UP000324233"/>
    </source>
</evidence>
<dbReference type="Proteomes" id="UP000324233">
    <property type="component" value="Chromosome"/>
</dbReference>
<reference evidence="2 3" key="1">
    <citation type="submission" date="2019-08" db="EMBL/GenBank/DDBJ databases">
        <title>Deep-cultivation of Planctomycetes and their phenomic and genomic characterization uncovers novel biology.</title>
        <authorList>
            <person name="Wiegand S."/>
            <person name="Jogler M."/>
            <person name="Boedeker C."/>
            <person name="Pinto D."/>
            <person name="Vollmers J."/>
            <person name="Rivas-Marin E."/>
            <person name="Kohn T."/>
            <person name="Peeters S.H."/>
            <person name="Heuer A."/>
            <person name="Rast P."/>
            <person name="Oberbeckmann S."/>
            <person name="Bunk B."/>
            <person name="Jeske O."/>
            <person name="Meyerdierks A."/>
            <person name="Storesund J.E."/>
            <person name="Kallscheuer N."/>
            <person name="Luecker S."/>
            <person name="Lage O.M."/>
            <person name="Pohl T."/>
            <person name="Merkel B.J."/>
            <person name="Hornburger P."/>
            <person name="Mueller R.-W."/>
            <person name="Bruemmer F."/>
            <person name="Labrenz M."/>
            <person name="Spormann A.M."/>
            <person name="Op den Camp H."/>
            <person name="Overmann J."/>
            <person name="Amann R."/>
            <person name="Jetten M.S.M."/>
            <person name="Mascher T."/>
            <person name="Medema M.H."/>
            <person name="Devos D.P."/>
            <person name="Kaster A.-K."/>
            <person name="Ovreas L."/>
            <person name="Rohde M."/>
            <person name="Galperin M.Y."/>
            <person name="Jogler C."/>
        </authorList>
    </citation>
    <scope>NUCLEOTIDE SEQUENCE [LARGE SCALE GENOMIC DNA]</scope>
    <source>
        <strain evidence="2 3">OJF2</strain>
    </source>
</reference>
<dbReference type="GO" id="GO:0005507">
    <property type="term" value="F:copper ion binding"/>
    <property type="evidence" value="ECO:0007669"/>
    <property type="project" value="TreeGrafter"/>
</dbReference>
<dbReference type="GO" id="GO:0046870">
    <property type="term" value="F:cadmium ion binding"/>
    <property type="evidence" value="ECO:0007669"/>
    <property type="project" value="TreeGrafter"/>
</dbReference>
<keyword evidence="3" id="KW-1185">Reference proteome</keyword>
<dbReference type="GO" id="GO:0050897">
    <property type="term" value="F:cobalt ion binding"/>
    <property type="evidence" value="ECO:0007669"/>
    <property type="project" value="TreeGrafter"/>
</dbReference>
<evidence type="ECO:0000313" key="2">
    <source>
        <dbReference type="EMBL" id="QEH33912.1"/>
    </source>
</evidence>